<feature type="transmembrane region" description="Helical" evidence="1">
    <location>
        <begin position="321"/>
        <end position="342"/>
    </location>
</feature>
<evidence type="ECO:0000313" key="4">
    <source>
        <dbReference type="Proteomes" id="UP000467700"/>
    </source>
</evidence>
<evidence type="ECO:0000313" key="3">
    <source>
        <dbReference type="EMBL" id="CAA7271293.1"/>
    </source>
</evidence>
<evidence type="ECO:0000259" key="2">
    <source>
        <dbReference type="Pfam" id="PF22893"/>
    </source>
</evidence>
<proteinExistence type="predicted"/>
<comment type="caution">
    <text evidence="3">The sequence shown here is derived from an EMBL/GenBank/DDBJ whole genome shotgun (WGS) entry which is preliminary data.</text>
</comment>
<dbReference type="AlphaFoldDB" id="A0A8S0X9H3"/>
<protein>
    <recommendedName>
        <fullName evidence="2">Ubiquitin-like domain-containing protein</fullName>
    </recommendedName>
</protein>
<keyword evidence="1" id="KW-1133">Transmembrane helix</keyword>
<organism evidence="3 4">
    <name type="scientific">Cyclocybe aegerita</name>
    <name type="common">Black poplar mushroom</name>
    <name type="synonym">Agrocybe aegerita</name>
    <dbReference type="NCBI Taxonomy" id="1973307"/>
    <lineage>
        <taxon>Eukaryota</taxon>
        <taxon>Fungi</taxon>
        <taxon>Dikarya</taxon>
        <taxon>Basidiomycota</taxon>
        <taxon>Agaricomycotina</taxon>
        <taxon>Agaricomycetes</taxon>
        <taxon>Agaricomycetidae</taxon>
        <taxon>Agaricales</taxon>
        <taxon>Agaricineae</taxon>
        <taxon>Bolbitiaceae</taxon>
        <taxon>Cyclocybe</taxon>
    </lineage>
</organism>
<evidence type="ECO:0000256" key="1">
    <source>
        <dbReference type="SAM" id="Phobius"/>
    </source>
</evidence>
<feature type="domain" description="Ubiquitin-like" evidence="2">
    <location>
        <begin position="170"/>
        <end position="247"/>
    </location>
</feature>
<accession>A0A8S0X9H3</accession>
<keyword evidence="4" id="KW-1185">Reference proteome</keyword>
<reference evidence="3 4" key="1">
    <citation type="submission" date="2020-01" db="EMBL/GenBank/DDBJ databases">
        <authorList>
            <person name="Gupta K D."/>
        </authorList>
    </citation>
    <scope>NUCLEOTIDE SEQUENCE [LARGE SCALE GENOMIC DNA]</scope>
</reference>
<keyword evidence="1" id="KW-0812">Transmembrane</keyword>
<dbReference type="Proteomes" id="UP000467700">
    <property type="component" value="Unassembled WGS sequence"/>
</dbReference>
<dbReference type="PANTHER" id="PTHR38886">
    <property type="entry name" value="SESA DOMAIN-CONTAINING PROTEIN"/>
    <property type="match status" value="1"/>
</dbReference>
<dbReference type="Pfam" id="PF22893">
    <property type="entry name" value="ULD_2"/>
    <property type="match status" value="1"/>
</dbReference>
<dbReference type="PANTHER" id="PTHR38886:SF1">
    <property type="entry name" value="NACHT-NTPASE AND P-LOOP NTPASES N-TERMINAL DOMAIN-CONTAINING PROTEIN"/>
    <property type="match status" value="1"/>
</dbReference>
<dbReference type="OrthoDB" id="3271094at2759"/>
<dbReference type="InterPro" id="IPR054464">
    <property type="entry name" value="ULD_fung"/>
</dbReference>
<sequence>MALAPSIGDLVTLGTVISSIVKAVNETSGASAEYKELVDELNSFCNMLTIMRRTLENATISPDNELAFNSIHMEMNRCRALVDAFVDTIKPYHRALNAAGGTSRRRHSLRVIFRKVWWALFREDVSKVQTRMMSHRLQIVFLLTSLSVPVTQAAVSNQVTTQVGYSRETGLEIIDFMGESFVFPWELCHSWEKMSLAIQAYYKHKPGQQEVEWGDYTLFCEDLGGIQVDRHYPFRHVRKGMRLRMAALTWRATDNGRLSQYECTRCHRRLPVHDIVESGWVEWKVFIRFRNPSLTLFYPASVAIGGRRSPCLELKGTPGSALMGTSSFGTGFLGVMSTVALLSRMSMLW</sequence>
<name>A0A8S0X9H3_CYCAE</name>
<dbReference type="EMBL" id="CACVBS010000104">
    <property type="protein sequence ID" value="CAA7271293.1"/>
    <property type="molecule type" value="Genomic_DNA"/>
</dbReference>
<keyword evidence="1" id="KW-0472">Membrane</keyword>
<gene>
    <name evidence="3" type="ORF">AAE3_LOCUS13530</name>
</gene>